<dbReference type="InterPro" id="IPR009050">
    <property type="entry name" value="Globin-like_sf"/>
</dbReference>
<organism evidence="7 12">
    <name type="scientific">Phytophthora rubi</name>
    <dbReference type="NCBI Taxonomy" id="129364"/>
    <lineage>
        <taxon>Eukaryota</taxon>
        <taxon>Sar</taxon>
        <taxon>Stramenopiles</taxon>
        <taxon>Oomycota</taxon>
        <taxon>Peronosporomycetes</taxon>
        <taxon>Peronosporales</taxon>
        <taxon>Peronosporaceae</taxon>
        <taxon>Phytophthora</taxon>
    </lineage>
</organism>
<dbReference type="GO" id="GO:0008941">
    <property type="term" value="F:nitric oxide dioxygenase NAD(P)H activity"/>
    <property type="evidence" value="ECO:0007669"/>
    <property type="project" value="TreeGrafter"/>
</dbReference>
<evidence type="ECO:0000313" key="10">
    <source>
        <dbReference type="Proteomes" id="UP000429607"/>
    </source>
</evidence>
<dbReference type="EMBL" id="QXFT01000438">
    <property type="protein sequence ID" value="KAE9343947.1"/>
    <property type="molecule type" value="Genomic_DNA"/>
</dbReference>
<dbReference type="InterPro" id="IPR000971">
    <property type="entry name" value="Globin"/>
</dbReference>
<dbReference type="GO" id="GO:0071500">
    <property type="term" value="P:cellular response to nitrosative stress"/>
    <property type="evidence" value="ECO:0007669"/>
    <property type="project" value="TreeGrafter"/>
</dbReference>
<feature type="region of interest" description="Disordered" evidence="5">
    <location>
        <begin position="207"/>
        <end position="259"/>
    </location>
</feature>
<evidence type="ECO:0000313" key="9">
    <source>
        <dbReference type="EMBL" id="KAE9343947.1"/>
    </source>
</evidence>
<protein>
    <recommendedName>
        <fullName evidence="6">Globin domain-containing protein</fullName>
    </recommendedName>
</protein>
<keyword evidence="4" id="KW-0561">Oxygen transport</keyword>
<dbReference type="OrthoDB" id="436496at2759"/>
<dbReference type="GO" id="GO:0046872">
    <property type="term" value="F:metal ion binding"/>
    <property type="evidence" value="ECO:0007669"/>
    <property type="project" value="UniProtKB-KW"/>
</dbReference>
<dbReference type="GO" id="GO:0020037">
    <property type="term" value="F:heme binding"/>
    <property type="evidence" value="ECO:0007669"/>
    <property type="project" value="InterPro"/>
</dbReference>
<evidence type="ECO:0000256" key="5">
    <source>
        <dbReference type="SAM" id="MobiDB-lite"/>
    </source>
</evidence>
<dbReference type="GO" id="GO:0046210">
    <property type="term" value="P:nitric oxide catabolic process"/>
    <property type="evidence" value="ECO:0007669"/>
    <property type="project" value="TreeGrafter"/>
</dbReference>
<reference evidence="10 12" key="1">
    <citation type="submission" date="2018-09" db="EMBL/GenBank/DDBJ databases">
        <title>Genomic investigation of the strawberry pathogen Phytophthora fragariae indicates pathogenicity is determined by transcriptional variation in three key races.</title>
        <authorList>
            <person name="Adams T.M."/>
            <person name="Armitage A.D."/>
            <person name="Sobczyk M.K."/>
            <person name="Bates H.J."/>
            <person name="Dunwell J.M."/>
            <person name="Nellist C.F."/>
            <person name="Harrison R.J."/>
        </authorList>
    </citation>
    <scope>NUCLEOTIDE SEQUENCE [LARGE SCALE GENOMIC DNA]</scope>
    <source>
        <strain evidence="8 10">SCRP249</strain>
        <strain evidence="7 12">SCRP324</strain>
        <strain evidence="9 11">SCRP333</strain>
    </source>
</reference>
<evidence type="ECO:0000256" key="4">
    <source>
        <dbReference type="RuleBase" id="RU000356"/>
    </source>
</evidence>
<dbReference type="Pfam" id="PF00042">
    <property type="entry name" value="Globin"/>
    <property type="match status" value="1"/>
</dbReference>
<dbReference type="CDD" id="cd01040">
    <property type="entry name" value="Mb-like"/>
    <property type="match status" value="1"/>
</dbReference>
<evidence type="ECO:0000256" key="1">
    <source>
        <dbReference type="ARBA" id="ARBA00022617"/>
    </source>
</evidence>
<dbReference type="InterPro" id="IPR044399">
    <property type="entry name" value="Mb-like_M"/>
</dbReference>
<name>A0A6A3MVV2_9STRA</name>
<feature type="domain" description="Globin" evidence="6">
    <location>
        <begin position="134"/>
        <end position="191"/>
    </location>
</feature>
<gene>
    <name evidence="8" type="ORF">PR001_g8026</name>
    <name evidence="7" type="ORF">PR002_g8622</name>
    <name evidence="9" type="ORF">PR003_g8705</name>
</gene>
<keyword evidence="2" id="KW-0479">Metal-binding</keyword>
<dbReference type="EMBL" id="QXFV01000414">
    <property type="protein sequence ID" value="KAE9038267.1"/>
    <property type="molecule type" value="Genomic_DNA"/>
</dbReference>
<dbReference type="Proteomes" id="UP000434957">
    <property type="component" value="Unassembled WGS sequence"/>
</dbReference>
<dbReference type="AlphaFoldDB" id="A0A6A3MVV2"/>
<dbReference type="Proteomes" id="UP000435112">
    <property type="component" value="Unassembled WGS sequence"/>
</dbReference>
<keyword evidence="4" id="KW-0813">Transport</keyword>
<evidence type="ECO:0000256" key="2">
    <source>
        <dbReference type="ARBA" id="ARBA00022723"/>
    </source>
</evidence>
<dbReference type="SUPFAM" id="SSF46458">
    <property type="entry name" value="Globin-like"/>
    <property type="match status" value="1"/>
</dbReference>
<dbReference type="GO" id="GO:0071949">
    <property type="term" value="F:FAD binding"/>
    <property type="evidence" value="ECO:0007669"/>
    <property type="project" value="TreeGrafter"/>
</dbReference>
<evidence type="ECO:0000259" key="6">
    <source>
        <dbReference type="Pfam" id="PF00042"/>
    </source>
</evidence>
<dbReference type="PANTHER" id="PTHR43396">
    <property type="entry name" value="FLAVOHEMOPROTEIN"/>
    <property type="match status" value="1"/>
</dbReference>
<keyword evidence="11" id="KW-1185">Reference proteome</keyword>
<evidence type="ECO:0000313" key="7">
    <source>
        <dbReference type="EMBL" id="KAE9033533.1"/>
    </source>
</evidence>
<evidence type="ECO:0000313" key="8">
    <source>
        <dbReference type="EMBL" id="KAE9038267.1"/>
    </source>
</evidence>
<feature type="compositionally biased region" description="Polar residues" evidence="5">
    <location>
        <begin position="242"/>
        <end position="259"/>
    </location>
</feature>
<dbReference type="PANTHER" id="PTHR43396:SF3">
    <property type="entry name" value="FLAVOHEMOPROTEIN"/>
    <property type="match status" value="1"/>
</dbReference>
<dbReference type="InterPro" id="IPR012292">
    <property type="entry name" value="Globin/Proto"/>
</dbReference>
<proteinExistence type="inferred from homology"/>
<dbReference type="Gene3D" id="1.10.490.10">
    <property type="entry name" value="Globins"/>
    <property type="match status" value="1"/>
</dbReference>
<keyword evidence="3" id="KW-0408">Iron</keyword>
<accession>A0A6A3MVV2</accession>
<comment type="caution">
    <text evidence="7">The sequence shown here is derived from an EMBL/GenBank/DDBJ whole genome shotgun (WGS) entry which is preliminary data.</text>
</comment>
<dbReference type="GO" id="GO:0005344">
    <property type="term" value="F:oxygen carrier activity"/>
    <property type="evidence" value="ECO:0007669"/>
    <property type="project" value="UniProtKB-KW"/>
</dbReference>
<evidence type="ECO:0000313" key="11">
    <source>
        <dbReference type="Proteomes" id="UP000434957"/>
    </source>
</evidence>
<sequence>MGLYLSCSCNSISPGAADNRRPRKLTRAQIAIVNKYLPSFPYYTTSTASHKTTAAAFWNEAFFEVGPPSSKSTNSGKRSQNSSGTTRVTQLYDTFYSYLDHNSPALKPIFRSSMVVRSKVLVHISAGLRTILTGENMVERVESLTRTHLRFGVKMEHFDPLGIALIFAMKECSGALWSPQVEEAWRRLYAHCCVILLDSHRRATEQQASKDRAELSKPATSPHVDDLHTNLRPASIKENSVVPASTTNSVDSSRANESA</sequence>
<comment type="similarity">
    <text evidence="4">Belongs to the globin family.</text>
</comment>
<dbReference type="EMBL" id="QXFU01000439">
    <property type="protein sequence ID" value="KAE9033533.1"/>
    <property type="molecule type" value="Genomic_DNA"/>
</dbReference>
<evidence type="ECO:0000313" key="12">
    <source>
        <dbReference type="Proteomes" id="UP000435112"/>
    </source>
</evidence>
<dbReference type="Proteomes" id="UP000429607">
    <property type="component" value="Unassembled WGS sequence"/>
</dbReference>
<keyword evidence="1 4" id="KW-0349">Heme</keyword>
<dbReference type="GO" id="GO:0019825">
    <property type="term" value="F:oxygen binding"/>
    <property type="evidence" value="ECO:0007669"/>
    <property type="project" value="InterPro"/>
</dbReference>
<evidence type="ECO:0000256" key="3">
    <source>
        <dbReference type="ARBA" id="ARBA00023004"/>
    </source>
</evidence>